<protein>
    <submittedName>
        <fullName evidence="2">Uncharacterized protein</fullName>
    </submittedName>
</protein>
<organism evidence="2 3">
    <name type="scientific">Elysia crispata</name>
    <name type="common">lettuce slug</name>
    <dbReference type="NCBI Taxonomy" id="231223"/>
    <lineage>
        <taxon>Eukaryota</taxon>
        <taxon>Metazoa</taxon>
        <taxon>Spiralia</taxon>
        <taxon>Lophotrochozoa</taxon>
        <taxon>Mollusca</taxon>
        <taxon>Gastropoda</taxon>
        <taxon>Heterobranchia</taxon>
        <taxon>Euthyneura</taxon>
        <taxon>Panpulmonata</taxon>
        <taxon>Sacoglossa</taxon>
        <taxon>Placobranchoidea</taxon>
        <taxon>Plakobranchidae</taxon>
        <taxon>Elysia</taxon>
    </lineage>
</organism>
<evidence type="ECO:0000256" key="1">
    <source>
        <dbReference type="SAM" id="MobiDB-lite"/>
    </source>
</evidence>
<evidence type="ECO:0000313" key="3">
    <source>
        <dbReference type="Proteomes" id="UP001283361"/>
    </source>
</evidence>
<keyword evidence="3" id="KW-1185">Reference proteome</keyword>
<dbReference type="AlphaFoldDB" id="A0AAE1EAN2"/>
<sequence>MGLITLTGCDKSIEVLRVQIWMGLITLTDCDKSIEVLRVQIWMGLITLTECDKSIEVLRVQRKGWRRWKRRRTVLKSTGVLVKSFSVRFPEWSPLYPVVCVLIALRVYRPHQAFVSCGLCKVLIAPCLQTASSLCPDSSVSADRIKPLYPVVCVLIAPCLQIASSLCSQPGPPHIKCCILAGSNTSMLELRVQKINISDSSRDNTILRIEEKSYFYLYKERHRVEDRQCDDMPADTIVSRAREIRHEIREIQNYLRRVVQKIADPNDAFRNWPLKPLGDYKAMESAGTNNKQRAGFDGCCGDDDDDDDDDE</sequence>
<feature type="region of interest" description="Disordered" evidence="1">
    <location>
        <begin position="281"/>
        <end position="311"/>
    </location>
</feature>
<evidence type="ECO:0000313" key="2">
    <source>
        <dbReference type="EMBL" id="KAK3799695.1"/>
    </source>
</evidence>
<gene>
    <name evidence="2" type="ORF">RRG08_020430</name>
</gene>
<name>A0AAE1EAN2_9GAST</name>
<proteinExistence type="predicted"/>
<dbReference type="Proteomes" id="UP001283361">
    <property type="component" value="Unassembled WGS sequence"/>
</dbReference>
<dbReference type="EMBL" id="JAWDGP010000544">
    <property type="protein sequence ID" value="KAK3799695.1"/>
    <property type="molecule type" value="Genomic_DNA"/>
</dbReference>
<feature type="compositionally biased region" description="Acidic residues" evidence="1">
    <location>
        <begin position="300"/>
        <end position="311"/>
    </location>
</feature>
<reference evidence="2" key="1">
    <citation type="journal article" date="2023" name="G3 (Bethesda)">
        <title>A reference genome for the long-term kleptoplast-retaining sea slug Elysia crispata morphotype clarki.</title>
        <authorList>
            <person name="Eastman K.E."/>
            <person name="Pendleton A.L."/>
            <person name="Shaikh M.A."/>
            <person name="Suttiyut T."/>
            <person name="Ogas R."/>
            <person name="Tomko P."/>
            <person name="Gavelis G."/>
            <person name="Widhalm J.R."/>
            <person name="Wisecaver J.H."/>
        </authorList>
    </citation>
    <scope>NUCLEOTIDE SEQUENCE</scope>
    <source>
        <strain evidence="2">ECLA1</strain>
    </source>
</reference>
<accession>A0AAE1EAN2</accession>
<comment type="caution">
    <text evidence="2">The sequence shown here is derived from an EMBL/GenBank/DDBJ whole genome shotgun (WGS) entry which is preliminary data.</text>
</comment>